<evidence type="ECO:0000256" key="3">
    <source>
        <dbReference type="ARBA" id="ARBA00023163"/>
    </source>
</evidence>
<evidence type="ECO:0000313" key="5">
    <source>
        <dbReference type="EMBL" id="OEH82940.1"/>
    </source>
</evidence>
<comment type="caution">
    <text evidence="5">The sequence shown here is derived from an EMBL/GenBank/DDBJ whole genome shotgun (WGS) entry which is preliminary data.</text>
</comment>
<dbReference type="InterPro" id="IPR051011">
    <property type="entry name" value="Metal_resp_trans_reg"/>
</dbReference>
<keyword evidence="3" id="KW-0804">Transcription</keyword>
<reference evidence="5 6" key="1">
    <citation type="submission" date="2016-09" db="EMBL/GenBank/DDBJ databases">
        <authorList>
            <person name="Capua I."/>
            <person name="De Benedictis P."/>
            <person name="Joannis T."/>
            <person name="Lombin L.H."/>
            <person name="Cattoli G."/>
        </authorList>
    </citation>
    <scope>NUCLEOTIDE SEQUENCE [LARGE SCALE GENOMIC DNA]</scope>
    <source>
        <strain evidence="5 6">LMG 25899</strain>
    </source>
</reference>
<dbReference type="InterPro" id="IPR011991">
    <property type="entry name" value="ArsR-like_HTH"/>
</dbReference>
<dbReference type="PROSITE" id="PS50987">
    <property type="entry name" value="HTH_ARSR_2"/>
    <property type="match status" value="1"/>
</dbReference>
<name>A0A1E5KYH4_9ENTE</name>
<organism evidence="5 6">
    <name type="scientific">Enterococcus rivorum</name>
    <dbReference type="NCBI Taxonomy" id="762845"/>
    <lineage>
        <taxon>Bacteria</taxon>
        <taxon>Bacillati</taxon>
        <taxon>Bacillota</taxon>
        <taxon>Bacilli</taxon>
        <taxon>Lactobacillales</taxon>
        <taxon>Enterococcaceae</taxon>
        <taxon>Enterococcus</taxon>
    </lineage>
</organism>
<dbReference type="Pfam" id="PF25212">
    <property type="entry name" value="HVO_A0114"/>
    <property type="match status" value="1"/>
</dbReference>
<dbReference type="PRINTS" id="PR00778">
    <property type="entry name" value="HTHARSR"/>
</dbReference>
<dbReference type="GO" id="GO:0003677">
    <property type="term" value="F:DNA binding"/>
    <property type="evidence" value="ECO:0007669"/>
    <property type="project" value="UniProtKB-KW"/>
</dbReference>
<dbReference type="InterPro" id="IPR036388">
    <property type="entry name" value="WH-like_DNA-bd_sf"/>
</dbReference>
<evidence type="ECO:0000259" key="4">
    <source>
        <dbReference type="PROSITE" id="PS50987"/>
    </source>
</evidence>
<dbReference type="EMBL" id="MIEK01000012">
    <property type="protein sequence ID" value="OEH82940.1"/>
    <property type="molecule type" value="Genomic_DNA"/>
</dbReference>
<feature type="domain" description="HTH arsR-type" evidence="4">
    <location>
        <begin position="12"/>
        <end position="107"/>
    </location>
</feature>
<gene>
    <name evidence="5" type="ORF">BCR26_01300</name>
</gene>
<accession>A0A1E5KYH4</accession>
<dbReference type="InterPro" id="IPR036390">
    <property type="entry name" value="WH_DNA-bd_sf"/>
</dbReference>
<protein>
    <submittedName>
        <fullName evidence="5">Transcriptional regulator</fullName>
    </submittedName>
</protein>
<dbReference type="GO" id="GO:0003700">
    <property type="term" value="F:DNA-binding transcription factor activity"/>
    <property type="evidence" value="ECO:0007669"/>
    <property type="project" value="InterPro"/>
</dbReference>
<dbReference type="STRING" id="762845.BCR26_01300"/>
<dbReference type="InterPro" id="IPR001845">
    <property type="entry name" value="HTH_ArsR_DNA-bd_dom"/>
</dbReference>
<evidence type="ECO:0000256" key="2">
    <source>
        <dbReference type="ARBA" id="ARBA00023125"/>
    </source>
</evidence>
<dbReference type="RefSeq" id="WP_069697895.1">
    <property type="nucleotide sequence ID" value="NZ_JAGGMA010000002.1"/>
</dbReference>
<keyword evidence="1" id="KW-0805">Transcription regulation</keyword>
<dbReference type="OrthoDB" id="6957498at2"/>
<keyword evidence="2" id="KW-0238">DNA-binding</keyword>
<dbReference type="SUPFAM" id="SSF46785">
    <property type="entry name" value="Winged helix' DNA-binding domain"/>
    <property type="match status" value="1"/>
</dbReference>
<evidence type="ECO:0000256" key="1">
    <source>
        <dbReference type="ARBA" id="ARBA00023015"/>
    </source>
</evidence>
<dbReference type="PANTHER" id="PTHR43132">
    <property type="entry name" value="ARSENICAL RESISTANCE OPERON REPRESSOR ARSR-RELATED"/>
    <property type="match status" value="1"/>
</dbReference>
<evidence type="ECO:0000313" key="6">
    <source>
        <dbReference type="Proteomes" id="UP000095256"/>
    </source>
</evidence>
<keyword evidence="6" id="KW-1185">Reference proteome</keyword>
<dbReference type="SMART" id="SM00418">
    <property type="entry name" value="HTH_ARSR"/>
    <property type="match status" value="1"/>
</dbReference>
<dbReference type="AlphaFoldDB" id="A0A1E5KYH4"/>
<proteinExistence type="predicted"/>
<dbReference type="PANTHER" id="PTHR43132:SF6">
    <property type="entry name" value="HTH-TYPE TRANSCRIPTIONAL REPRESSOR CZRA"/>
    <property type="match status" value="1"/>
</dbReference>
<dbReference type="Gene3D" id="1.10.10.10">
    <property type="entry name" value="Winged helix-like DNA-binding domain superfamily/Winged helix DNA-binding domain"/>
    <property type="match status" value="1"/>
</dbReference>
<dbReference type="CDD" id="cd00090">
    <property type="entry name" value="HTH_ARSR"/>
    <property type="match status" value="1"/>
</dbReference>
<sequence>MDKKKINDEVCSDRIEKALDYEFYKVLFDPVRTKIMAYLGANGARSISEIAEHFPQDRTVISRHLSLMNRYGILEKKKKSREYIYYLNAEFVIEKFDQTTNSLKELARNS</sequence>
<dbReference type="Proteomes" id="UP000095256">
    <property type="component" value="Unassembled WGS sequence"/>
</dbReference>